<dbReference type="InterPro" id="IPR004441">
    <property type="entry name" value="rRNA_MeTrfase_TrmH"/>
</dbReference>
<dbReference type="CDD" id="cd18103">
    <property type="entry name" value="SpoU-like_RlmB"/>
    <property type="match status" value="1"/>
</dbReference>
<evidence type="ECO:0000313" key="6">
    <source>
        <dbReference type="Proteomes" id="UP000001929"/>
    </source>
</evidence>
<evidence type="ECO:0000256" key="2">
    <source>
        <dbReference type="ARBA" id="ARBA00022679"/>
    </source>
</evidence>
<dbReference type="PhylomeDB" id="Q2RQU5"/>
<dbReference type="EMBL" id="CP000230">
    <property type="protein sequence ID" value="ABC23500.1"/>
    <property type="molecule type" value="Genomic_DNA"/>
</dbReference>
<dbReference type="InterPro" id="IPR029064">
    <property type="entry name" value="Ribosomal_eL30-like_sf"/>
</dbReference>
<evidence type="ECO:0000256" key="3">
    <source>
        <dbReference type="SAM" id="MobiDB-lite"/>
    </source>
</evidence>
<dbReference type="Pfam" id="PF08032">
    <property type="entry name" value="SpoU_sub_bind"/>
    <property type="match status" value="1"/>
</dbReference>
<dbReference type="PATRIC" id="fig|269796.9.peg.2812"/>
<dbReference type="GO" id="GO:0006396">
    <property type="term" value="P:RNA processing"/>
    <property type="evidence" value="ECO:0007669"/>
    <property type="project" value="InterPro"/>
</dbReference>
<dbReference type="GO" id="GO:0003723">
    <property type="term" value="F:RNA binding"/>
    <property type="evidence" value="ECO:0007669"/>
    <property type="project" value="InterPro"/>
</dbReference>
<dbReference type="Pfam" id="PF00588">
    <property type="entry name" value="SpoU_methylase"/>
    <property type="match status" value="1"/>
</dbReference>
<dbReference type="InterPro" id="IPR013123">
    <property type="entry name" value="SpoU_subst-bd"/>
</dbReference>
<dbReference type="SMART" id="SM00967">
    <property type="entry name" value="SpoU_sub_bind"/>
    <property type="match status" value="1"/>
</dbReference>
<dbReference type="PANTHER" id="PTHR46429:SF1">
    <property type="entry name" value="23S RRNA (GUANOSINE-2'-O-)-METHYLTRANSFERASE RLMB"/>
    <property type="match status" value="1"/>
</dbReference>
<dbReference type="Gene3D" id="3.30.1330.30">
    <property type="match status" value="1"/>
</dbReference>
<dbReference type="NCBIfam" id="TIGR00186">
    <property type="entry name" value="rRNA_methyl_3"/>
    <property type="match status" value="1"/>
</dbReference>
<dbReference type="AlphaFoldDB" id="Q2RQU5"/>
<dbReference type="InterPro" id="IPR029026">
    <property type="entry name" value="tRNA_m1G_MTases_N"/>
</dbReference>
<feature type="region of interest" description="Disordered" evidence="3">
    <location>
        <begin position="26"/>
        <end position="114"/>
    </location>
</feature>
<dbReference type="Proteomes" id="UP000001929">
    <property type="component" value="Chromosome"/>
</dbReference>
<dbReference type="Gene3D" id="3.40.1280.10">
    <property type="match status" value="1"/>
</dbReference>
<gene>
    <name evidence="5" type="ordered locus">Rru_A2703</name>
</gene>
<evidence type="ECO:0000259" key="4">
    <source>
        <dbReference type="SMART" id="SM00967"/>
    </source>
</evidence>
<sequence length="348" mass="36250">MKYGNSLAVSMIKWCPMFFLCRQGACDGAPSPPFSPPRDPEPAMTRPPRRPSRAPSSTESSAAPAGRPLPRPAAGAGSTARPPRPPAPRGEADGASRRPEPAARGKRPGGRGDGGLWLFGRHAVEAALQNPERKALRLLALAGAAEGLPKGGPTVEPADREAIEAVVPPGAVHQGLALKVAPLSQPTVEEIARIPGPSVVAILDQVSDPHNIGAVLRSAAAFGIRAVVVQDRHSPEETGTLAKSASGTLERVPLVRAINLSQALDTFKEHGFWCAGLDASAETTLAEAALPERCVVVLGSEGAGLRRLVRDHCDLLVKLAMDSGVESLNVSNAAAVTFYELSGRGLRP</sequence>
<evidence type="ECO:0000313" key="5">
    <source>
        <dbReference type="EMBL" id="ABC23500.1"/>
    </source>
</evidence>
<dbReference type="GO" id="GO:0008173">
    <property type="term" value="F:RNA methyltransferase activity"/>
    <property type="evidence" value="ECO:0007669"/>
    <property type="project" value="InterPro"/>
</dbReference>
<reference evidence="5 6" key="1">
    <citation type="journal article" date="2011" name="Stand. Genomic Sci.">
        <title>Complete genome sequence of Rhodospirillum rubrum type strain (S1).</title>
        <authorList>
            <person name="Munk A.C."/>
            <person name="Copeland A."/>
            <person name="Lucas S."/>
            <person name="Lapidus A."/>
            <person name="Del Rio T.G."/>
            <person name="Barry K."/>
            <person name="Detter J.C."/>
            <person name="Hammon N."/>
            <person name="Israni S."/>
            <person name="Pitluck S."/>
            <person name="Brettin T."/>
            <person name="Bruce D."/>
            <person name="Han C."/>
            <person name="Tapia R."/>
            <person name="Gilna P."/>
            <person name="Schmutz J."/>
            <person name="Larimer F."/>
            <person name="Land M."/>
            <person name="Kyrpides N.C."/>
            <person name="Mavromatis K."/>
            <person name="Richardson P."/>
            <person name="Rohde M."/>
            <person name="Goker M."/>
            <person name="Klenk H.P."/>
            <person name="Zhang Y."/>
            <person name="Roberts G.P."/>
            <person name="Reslewic S."/>
            <person name="Schwartz D.C."/>
        </authorList>
    </citation>
    <scope>NUCLEOTIDE SEQUENCE [LARGE SCALE GENOMIC DNA]</scope>
    <source>
        <strain evidence="6">ATCC 11170 / ATH 1.1.1 / DSM 467 / LMG 4362 / NCIMB 8255 / S1</strain>
    </source>
</reference>
<evidence type="ECO:0000256" key="1">
    <source>
        <dbReference type="ARBA" id="ARBA00022603"/>
    </source>
</evidence>
<dbReference type="GO" id="GO:0032259">
    <property type="term" value="P:methylation"/>
    <property type="evidence" value="ECO:0007669"/>
    <property type="project" value="UniProtKB-KW"/>
</dbReference>
<dbReference type="eggNOG" id="COG0566">
    <property type="taxonomic scope" value="Bacteria"/>
</dbReference>
<dbReference type="PANTHER" id="PTHR46429">
    <property type="entry name" value="23S RRNA (GUANOSINE-2'-O-)-METHYLTRANSFERASE RLMB"/>
    <property type="match status" value="1"/>
</dbReference>
<keyword evidence="2" id="KW-0808">Transferase</keyword>
<feature type="compositionally biased region" description="Basic and acidic residues" evidence="3">
    <location>
        <begin position="90"/>
        <end position="103"/>
    </location>
</feature>
<dbReference type="InterPro" id="IPR001537">
    <property type="entry name" value="SpoU_MeTrfase"/>
</dbReference>
<protein>
    <submittedName>
        <fullName evidence="5">RNA methyltransferase TrmH, group 3</fullName>
    </submittedName>
</protein>
<name>Q2RQU5_RHORT</name>
<keyword evidence="1 5" id="KW-0489">Methyltransferase</keyword>
<organism evidence="5 6">
    <name type="scientific">Rhodospirillum rubrum (strain ATCC 11170 / ATH 1.1.1 / DSM 467 / LMG 4362 / NCIMB 8255 / S1)</name>
    <dbReference type="NCBI Taxonomy" id="269796"/>
    <lineage>
        <taxon>Bacteria</taxon>
        <taxon>Pseudomonadati</taxon>
        <taxon>Pseudomonadota</taxon>
        <taxon>Alphaproteobacteria</taxon>
        <taxon>Rhodospirillales</taxon>
        <taxon>Rhodospirillaceae</taxon>
        <taxon>Rhodospirillum</taxon>
    </lineage>
</organism>
<dbReference type="InterPro" id="IPR029028">
    <property type="entry name" value="Alpha/beta_knot_MTases"/>
</dbReference>
<keyword evidence="6" id="KW-1185">Reference proteome</keyword>
<dbReference type="EnsemblBacteria" id="ABC23500">
    <property type="protein sequence ID" value="ABC23500"/>
    <property type="gene ID" value="Rru_A2703"/>
</dbReference>
<feature type="domain" description="RNA 2-O ribose methyltransferase substrate binding" evidence="4">
    <location>
        <begin position="117"/>
        <end position="186"/>
    </location>
</feature>
<proteinExistence type="predicted"/>
<dbReference type="KEGG" id="rru:Rru_A2703"/>
<dbReference type="GO" id="GO:0005829">
    <property type="term" value="C:cytosol"/>
    <property type="evidence" value="ECO:0007669"/>
    <property type="project" value="TreeGrafter"/>
</dbReference>
<dbReference type="HOGENOM" id="CLU_021322_2_0_5"/>
<accession>Q2RQU5</accession>
<dbReference type="SUPFAM" id="SSF55315">
    <property type="entry name" value="L30e-like"/>
    <property type="match status" value="1"/>
</dbReference>
<dbReference type="SUPFAM" id="SSF75217">
    <property type="entry name" value="alpha/beta knot"/>
    <property type="match status" value="1"/>
</dbReference>
<feature type="compositionally biased region" description="Low complexity" evidence="3">
    <location>
        <begin position="53"/>
        <end position="81"/>
    </location>
</feature>
<dbReference type="STRING" id="269796.Rru_A2703"/>